<keyword evidence="4 5" id="KW-0472">Membrane</keyword>
<name>A0A444VPS6_9FLAO</name>
<dbReference type="RefSeq" id="WP_129652519.1">
    <property type="nucleotide sequence ID" value="NZ_ML142907.1"/>
</dbReference>
<evidence type="ECO:0000256" key="4">
    <source>
        <dbReference type="ARBA" id="ARBA00023136"/>
    </source>
</evidence>
<evidence type="ECO:0000256" key="3">
    <source>
        <dbReference type="ARBA" id="ARBA00022989"/>
    </source>
</evidence>
<dbReference type="GO" id="GO:0012505">
    <property type="term" value="C:endomembrane system"/>
    <property type="evidence" value="ECO:0007669"/>
    <property type="project" value="UniProtKB-SubCell"/>
</dbReference>
<dbReference type="Gene3D" id="1.20.120.1630">
    <property type="match status" value="1"/>
</dbReference>
<dbReference type="AlphaFoldDB" id="A0A444VPS6"/>
<feature type="transmembrane region" description="Helical" evidence="5">
    <location>
        <begin position="111"/>
        <end position="138"/>
    </location>
</feature>
<dbReference type="PANTHER" id="PTHR12714">
    <property type="entry name" value="PROTEIN-S ISOPRENYLCYSTEINE O-METHYLTRANSFERASE"/>
    <property type="match status" value="1"/>
</dbReference>
<evidence type="ECO:0000313" key="6">
    <source>
        <dbReference type="EMBL" id="RYC52791.1"/>
    </source>
</evidence>
<evidence type="ECO:0000256" key="5">
    <source>
        <dbReference type="SAM" id="Phobius"/>
    </source>
</evidence>
<proteinExistence type="predicted"/>
<dbReference type="InterPro" id="IPR007318">
    <property type="entry name" value="Phopholipid_MeTrfase"/>
</dbReference>
<comment type="subcellular location">
    <subcellularLocation>
        <location evidence="1">Endomembrane system</location>
        <topology evidence="1">Multi-pass membrane protein</topology>
    </subcellularLocation>
</comment>
<feature type="transmembrane region" description="Helical" evidence="5">
    <location>
        <begin position="217"/>
        <end position="238"/>
    </location>
</feature>
<dbReference type="PANTHER" id="PTHR12714:SF9">
    <property type="entry name" value="PROTEIN-S-ISOPRENYLCYSTEINE O-METHYLTRANSFERASE"/>
    <property type="match status" value="1"/>
</dbReference>
<evidence type="ECO:0000256" key="1">
    <source>
        <dbReference type="ARBA" id="ARBA00004127"/>
    </source>
</evidence>
<reference evidence="6 7" key="1">
    <citation type="submission" date="2014-04" db="EMBL/GenBank/DDBJ databases">
        <title>Whole genome of Muricauda olearia.</title>
        <authorList>
            <person name="Zhang X.-H."/>
            <person name="Tang K."/>
        </authorList>
    </citation>
    <scope>NUCLEOTIDE SEQUENCE [LARGE SCALE GENOMIC DNA]</scope>
    <source>
        <strain evidence="6 7">Th120</strain>
    </source>
</reference>
<evidence type="ECO:0000256" key="2">
    <source>
        <dbReference type="ARBA" id="ARBA00022692"/>
    </source>
</evidence>
<comment type="caution">
    <text evidence="6">The sequence shown here is derived from an EMBL/GenBank/DDBJ whole genome shotgun (WGS) entry which is preliminary data.</text>
</comment>
<feature type="transmembrane region" description="Helical" evidence="5">
    <location>
        <begin position="15"/>
        <end position="35"/>
    </location>
</feature>
<dbReference type="GO" id="GO:0032259">
    <property type="term" value="P:methylation"/>
    <property type="evidence" value="ECO:0007669"/>
    <property type="project" value="UniProtKB-KW"/>
</dbReference>
<dbReference type="Proteomes" id="UP000290261">
    <property type="component" value="Unassembled WGS sequence"/>
</dbReference>
<dbReference type="Pfam" id="PF04191">
    <property type="entry name" value="PEMT"/>
    <property type="match status" value="1"/>
</dbReference>
<keyword evidence="7" id="KW-1185">Reference proteome</keyword>
<keyword evidence="6" id="KW-0808">Transferase</keyword>
<keyword evidence="6" id="KW-0489">Methyltransferase</keyword>
<feature type="transmembrane region" description="Helical" evidence="5">
    <location>
        <begin position="193"/>
        <end position="211"/>
    </location>
</feature>
<dbReference type="EMBL" id="JJMP01000001">
    <property type="protein sequence ID" value="RYC52791.1"/>
    <property type="molecule type" value="Genomic_DNA"/>
</dbReference>
<keyword evidence="2 5" id="KW-0812">Transmembrane</keyword>
<protein>
    <submittedName>
        <fullName evidence="6">Lipid A phosphate methyltransferase</fullName>
    </submittedName>
</protein>
<dbReference type="PROSITE" id="PS50244">
    <property type="entry name" value="S5A_REDUCTASE"/>
    <property type="match status" value="1"/>
</dbReference>
<keyword evidence="3 5" id="KW-1133">Transmembrane helix</keyword>
<organism evidence="6 7">
    <name type="scientific">Flagellimonas olearia</name>
    <dbReference type="NCBI Taxonomy" id="552546"/>
    <lineage>
        <taxon>Bacteria</taxon>
        <taxon>Pseudomonadati</taxon>
        <taxon>Bacteroidota</taxon>
        <taxon>Flavobacteriia</taxon>
        <taxon>Flavobacteriales</taxon>
        <taxon>Flavobacteriaceae</taxon>
        <taxon>Flagellimonas</taxon>
    </lineage>
</organism>
<evidence type="ECO:0000313" key="7">
    <source>
        <dbReference type="Proteomes" id="UP000290261"/>
    </source>
</evidence>
<gene>
    <name evidence="6" type="ORF">DN53_00805</name>
</gene>
<accession>A0A444VPS6</accession>
<dbReference type="GO" id="GO:0008168">
    <property type="term" value="F:methyltransferase activity"/>
    <property type="evidence" value="ECO:0007669"/>
    <property type="project" value="UniProtKB-KW"/>
</dbReference>
<sequence length="252" mass="29669">MALQEEFEQQGIWLFRYRSFLPLIFIAIGIGLYINTEIHPETFFIKNTPYEIHYELFCLLVGLLGQLIRIFTIGHAPKNTSGRNVKGQVADTLNTTGIYSVVRHPLYLGNFFMWLGPALLTGNFWFVTAFCLLFWVYYERIMFAEEQFLRKKFGMTYLHWSERVPAFIPNFKQYRQPIMTFSWKKVLKQEKNGLFNLFIIFFVFDMAGEFINGTANYNLTFLVGFVLASISFLVLTFLKRRTTVLDEENTLR</sequence>